<comment type="caution">
    <text evidence="1">The sequence shown here is derived from an EMBL/GenBank/DDBJ whole genome shotgun (WGS) entry which is preliminary data.</text>
</comment>
<accession>A4C249</accession>
<sequence>MIKKNSNFSLNNKNDKRLSIQFNLDGFSFSIYDIASKKDVYFCEHEFETAKTTPENLLLKIENIFKTDTLLQDDFISISVVHQNSLGTLVPNQFFDKSKLASYLNFTIKTLGTDFITFDELEQLNSKNVYVPYVNINNYLFQNFGSFEYKHHHTVLIEKLLKRNKSDAKTMFVNVSKTSLDIVILAKDKLLFCNTFSYVSKEDFIYYLLFVAEQLNLDVQEFPLYFMGKITAEAPIYKISYQYIKNIYFLESNNSIFDAFKIPSHTNFILLGS</sequence>
<evidence type="ECO:0000313" key="2">
    <source>
        <dbReference type="Proteomes" id="UP000003053"/>
    </source>
</evidence>
<evidence type="ECO:0008006" key="3">
    <source>
        <dbReference type="Google" id="ProtNLM"/>
    </source>
</evidence>
<reference evidence="1 2" key="1">
    <citation type="submission" date="2006-02" db="EMBL/GenBank/DDBJ databases">
        <authorList>
            <person name="Murray A."/>
            <person name="Staley J."/>
            <person name="Ferriera S."/>
            <person name="Johnson J."/>
            <person name="Kravitz S."/>
            <person name="Halpern A."/>
            <person name="Remington K."/>
            <person name="Beeson K."/>
            <person name="Tran B."/>
            <person name="Rogers Y.-H."/>
            <person name="Friedman R."/>
            <person name="Venter J.C."/>
        </authorList>
    </citation>
    <scope>NUCLEOTIDE SEQUENCE [LARGE SCALE GENOMIC DNA]</scope>
    <source>
        <strain evidence="1 2">23-P</strain>
    </source>
</reference>
<dbReference type="AlphaFoldDB" id="A4C249"/>
<gene>
    <name evidence="1" type="ORF">PI23P_12732</name>
</gene>
<protein>
    <recommendedName>
        <fullName evidence="3">DUF3822 domain-containing protein</fullName>
    </recommendedName>
</protein>
<proteinExistence type="predicted"/>
<evidence type="ECO:0000313" key="1">
    <source>
        <dbReference type="EMBL" id="EAR12202.1"/>
    </source>
</evidence>
<organism evidence="1 2">
    <name type="scientific">Polaribacter irgensii 23-P</name>
    <dbReference type="NCBI Taxonomy" id="313594"/>
    <lineage>
        <taxon>Bacteria</taxon>
        <taxon>Pseudomonadati</taxon>
        <taxon>Bacteroidota</taxon>
        <taxon>Flavobacteriia</taxon>
        <taxon>Flavobacteriales</taxon>
        <taxon>Flavobacteriaceae</taxon>
    </lineage>
</organism>
<dbReference type="InterPro" id="IPR024213">
    <property type="entry name" value="DUF3822"/>
</dbReference>
<keyword evidence="2" id="KW-1185">Reference proteome</keyword>
<dbReference type="STRING" id="313594.PI23P_12732"/>
<dbReference type="Gene3D" id="3.30.420.250">
    <property type="match status" value="1"/>
</dbReference>
<dbReference type="CDD" id="cd24013">
    <property type="entry name" value="ASKHA_ATPase_BT3980-like"/>
    <property type="match status" value="1"/>
</dbReference>
<dbReference type="eggNOG" id="ENOG5030DYA">
    <property type="taxonomic scope" value="Bacteria"/>
</dbReference>
<dbReference type="Pfam" id="PF12864">
    <property type="entry name" value="DUF3822"/>
    <property type="match status" value="1"/>
</dbReference>
<dbReference type="OrthoDB" id="658622at2"/>
<dbReference type="EMBL" id="AAOG01000003">
    <property type="protein sequence ID" value="EAR12202.1"/>
    <property type="molecule type" value="Genomic_DNA"/>
</dbReference>
<dbReference type="Gene3D" id="3.30.420.260">
    <property type="match status" value="1"/>
</dbReference>
<dbReference type="Proteomes" id="UP000003053">
    <property type="component" value="Unassembled WGS sequence"/>
</dbReference>
<name>A4C249_9FLAO</name>
<dbReference type="HOGENOM" id="CLU_081202_2_0_10"/>